<dbReference type="HOGENOM" id="CLU_007368_5_2_1"/>
<keyword evidence="3 11" id="KW-0479">Metal-binding</keyword>
<dbReference type="Proteomes" id="UP000015101">
    <property type="component" value="Unassembled WGS sequence"/>
</dbReference>
<reference evidence="16" key="1">
    <citation type="submission" date="2012-12" db="EMBL/GenBank/DDBJ databases">
        <authorList>
            <person name="Hellsten U."/>
            <person name="Grimwood J."/>
            <person name="Chapman J.A."/>
            <person name="Shapiro H."/>
            <person name="Aerts A."/>
            <person name="Otillar R.P."/>
            <person name="Terry A.Y."/>
            <person name="Boore J.L."/>
            <person name="Simakov O."/>
            <person name="Marletaz F."/>
            <person name="Cho S.-J."/>
            <person name="Edsinger-Gonzales E."/>
            <person name="Havlak P."/>
            <person name="Kuo D.-H."/>
            <person name="Larsson T."/>
            <person name="Lv J."/>
            <person name="Arendt D."/>
            <person name="Savage R."/>
            <person name="Osoegawa K."/>
            <person name="de Jong P."/>
            <person name="Lindberg D.R."/>
            <person name="Seaver E.C."/>
            <person name="Weisblat D.A."/>
            <person name="Putnam N.H."/>
            <person name="Grigoriev I.V."/>
            <person name="Rokhsar D.S."/>
        </authorList>
    </citation>
    <scope>NUCLEOTIDE SEQUENCE</scope>
</reference>
<dbReference type="Gene3D" id="1.10.565.10">
    <property type="entry name" value="Retinoid X Receptor"/>
    <property type="match status" value="1"/>
</dbReference>
<name>T1FZ05_HELRO</name>
<comment type="similarity">
    <text evidence="2">Belongs to the nuclear hormone receptor family. NR2 subfamily.</text>
</comment>
<keyword evidence="4 11" id="KW-0863">Zinc-finger</keyword>
<dbReference type="SUPFAM" id="SSF48508">
    <property type="entry name" value="Nuclear receptor ligand-binding domain"/>
    <property type="match status" value="1"/>
</dbReference>
<dbReference type="GO" id="GO:0004879">
    <property type="term" value="F:nuclear receptor activity"/>
    <property type="evidence" value="ECO:0000318"/>
    <property type="project" value="GO_Central"/>
</dbReference>
<dbReference type="GeneID" id="20214053"/>
<dbReference type="InterPro" id="IPR000536">
    <property type="entry name" value="Nucl_hrmn_rcpt_lig-bd"/>
</dbReference>
<dbReference type="PANTHER" id="PTHR24083">
    <property type="entry name" value="NUCLEAR HORMONE RECEPTOR"/>
    <property type="match status" value="1"/>
</dbReference>
<evidence type="ECO:0000256" key="10">
    <source>
        <dbReference type="ARBA" id="ARBA00023242"/>
    </source>
</evidence>
<dbReference type="PROSITE" id="PS00031">
    <property type="entry name" value="NUCLEAR_REC_DBD_1"/>
    <property type="match status" value="1"/>
</dbReference>
<dbReference type="GO" id="GO:0008270">
    <property type="term" value="F:zinc ion binding"/>
    <property type="evidence" value="ECO:0007669"/>
    <property type="project" value="UniProtKB-KW"/>
</dbReference>
<dbReference type="Pfam" id="PF00104">
    <property type="entry name" value="Hormone_recep"/>
    <property type="match status" value="1"/>
</dbReference>
<evidence type="ECO:0000256" key="1">
    <source>
        <dbReference type="ARBA" id="ARBA00004123"/>
    </source>
</evidence>
<evidence type="ECO:0000313" key="15">
    <source>
        <dbReference type="EnsemblMetazoa" id="HelroP67417"/>
    </source>
</evidence>
<evidence type="ECO:0000313" key="14">
    <source>
        <dbReference type="EMBL" id="ESN99036.1"/>
    </source>
</evidence>
<dbReference type="PROSITE" id="PS51030">
    <property type="entry name" value="NUCLEAR_REC_DBD_2"/>
    <property type="match status" value="1"/>
</dbReference>
<dbReference type="STRING" id="6412.T1FZ05"/>
<dbReference type="CDD" id="cd06960">
    <property type="entry name" value="NR_DBD_HNF4A"/>
    <property type="match status" value="1"/>
</dbReference>
<reference evidence="14 16" key="2">
    <citation type="journal article" date="2013" name="Nature">
        <title>Insights into bilaterian evolution from three spiralian genomes.</title>
        <authorList>
            <person name="Simakov O."/>
            <person name="Marletaz F."/>
            <person name="Cho S.J."/>
            <person name="Edsinger-Gonzales E."/>
            <person name="Havlak P."/>
            <person name="Hellsten U."/>
            <person name="Kuo D.H."/>
            <person name="Larsson T."/>
            <person name="Lv J."/>
            <person name="Arendt D."/>
            <person name="Savage R."/>
            <person name="Osoegawa K."/>
            <person name="de Jong P."/>
            <person name="Grimwood J."/>
            <person name="Chapman J.A."/>
            <person name="Shapiro H."/>
            <person name="Aerts A."/>
            <person name="Otillar R.P."/>
            <person name="Terry A.Y."/>
            <person name="Boore J.L."/>
            <person name="Grigoriev I.V."/>
            <person name="Lindberg D.R."/>
            <person name="Seaver E.C."/>
            <person name="Weisblat D.A."/>
            <person name="Putnam N.H."/>
            <person name="Rokhsar D.S."/>
        </authorList>
    </citation>
    <scope>NUCLEOTIDE SEQUENCE</scope>
</reference>
<dbReference type="GO" id="GO:0030154">
    <property type="term" value="P:cell differentiation"/>
    <property type="evidence" value="ECO:0000318"/>
    <property type="project" value="GO_Central"/>
</dbReference>
<evidence type="ECO:0000256" key="7">
    <source>
        <dbReference type="ARBA" id="ARBA00023125"/>
    </source>
</evidence>
<evidence type="ECO:0000256" key="6">
    <source>
        <dbReference type="ARBA" id="ARBA00023015"/>
    </source>
</evidence>
<keyword evidence="16" id="KW-1185">Reference proteome</keyword>
<keyword evidence="9 11" id="KW-0675">Receptor</keyword>
<accession>T1FZ05</accession>
<dbReference type="FunFam" id="3.30.50.10:FF:000012">
    <property type="entry name" value="Hepatocyte nuclear factor 4, alpha"/>
    <property type="match status" value="1"/>
</dbReference>
<dbReference type="InterPro" id="IPR035500">
    <property type="entry name" value="NHR-like_dom_sf"/>
</dbReference>
<evidence type="ECO:0000256" key="2">
    <source>
        <dbReference type="ARBA" id="ARBA00006421"/>
    </source>
</evidence>
<keyword evidence="10 11" id="KW-0539">Nucleus</keyword>
<dbReference type="InterPro" id="IPR050274">
    <property type="entry name" value="Nuclear_hormone_rcpt_NR2"/>
</dbReference>
<dbReference type="KEGG" id="hro:HELRODRAFT_67417"/>
<keyword evidence="6 11" id="KW-0805">Transcription regulation</keyword>
<dbReference type="InterPro" id="IPR000003">
    <property type="entry name" value="Retinoid-X_rcpt/HNF4"/>
</dbReference>
<dbReference type="GO" id="GO:0000978">
    <property type="term" value="F:RNA polymerase II cis-regulatory region sequence-specific DNA binding"/>
    <property type="evidence" value="ECO:0000318"/>
    <property type="project" value="GO_Central"/>
</dbReference>
<evidence type="ECO:0000256" key="4">
    <source>
        <dbReference type="ARBA" id="ARBA00022771"/>
    </source>
</evidence>
<keyword evidence="5 11" id="KW-0862">Zinc</keyword>
<evidence type="ECO:0000256" key="5">
    <source>
        <dbReference type="ARBA" id="ARBA00022833"/>
    </source>
</evidence>
<dbReference type="CTD" id="20214053"/>
<dbReference type="EMBL" id="AMQM01001100">
    <property type="status" value="NOT_ANNOTATED_CDS"/>
    <property type="molecule type" value="Genomic_DNA"/>
</dbReference>
<dbReference type="EMBL" id="AMQM01001101">
    <property type="status" value="NOT_ANNOTATED_CDS"/>
    <property type="molecule type" value="Genomic_DNA"/>
</dbReference>
<dbReference type="InterPro" id="IPR001723">
    <property type="entry name" value="Nuclear_hrmn_rcpt"/>
</dbReference>
<evidence type="ECO:0000259" key="12">
    <source>
        <dbReference type="PROSITE" id="PS51030"/>
    </source>
</evidence>
<dbReference type="FunFam" id="1.10.565.10:FF:000026">
    <property type="entry name" value="Hepatocyte nuclear factor 4"/>
    <property type="match status" value="1"/>
</dbReference>
<organism evidence="15 16">
    <name type="scientific">Helobdella robusta</name>
    <name type="common">Californian leech</name>
    <dbReference type="NCBI Taxonomy" id="6412"/>
    <lineage>
        <taxon>Eukaryota</taxon>
        <taxon>Metazoa</taxon>
        <taxon>Spiralia</taxon>
        <taxon>Lophotrochozoa</taxon>
        <taxon>Annelida</taxon>
        <taxon>Clitellata</taxon>
        <taxon>Hirudinea</taxon>
        <taxon>Rhynchobdellida</taxon>
        <taxon>Glossiphoniidae</taxon>
        <taxon>Helobdella</taxon>
    </lineage>
</organism>
<dbReference type="RefSeq" id="XP_009022567.1">
    <property type="nucleotide sequence ID" value="XM_009024319.1"/>
</dbReference>
<protein>
    <submittedName>
        <fullName evidence="14 15">Uncharacterized protein</fullName>
    </submittedName>
</protein>
<feature type="domain" description="NR LBD" evidence="13">
    <location>
        <begin position="101"/>
        <end position="328"/>
    </location>
</feature>
<evidence type="ECO:0000313" key="16">
    <source>
        <dbReference type="Proteomes" id="UP000015101"/>
    </source>
</evidence>
<dbReference type="SMART" id="SM00399">
    <property type="entry name" value="ZnF_C4"/>
    <property type="match status" value="1"/>
</dbReference>
<evidence type="ECO:0000256" key="8">
    <source>
        <dbReference type="ARBA" id="ARBA00023163"/>
    </source>
</evidence>
<evidence type="ECO:0000256" key="9">
    <source>
        <dbReference type="ARBA" id="ARBA00023170"/>
    </source>
</evidence>
<gene>
    <name evidence="15" type="primary">20214053</name>
    <name evidence="14" type="ORF">HELRODRAFT_67417</name>
</gene>
<dbReference type="OrthoDB" id="5771769at2759"/>
<dbReference type="EMBL" id="KB097143">
    <property type="protein sequence ID" value="ESN99036.1"/>
    <property type="molecule type" value="Genomic_DNA"/>
</dbReference>
<dbReference type="InterPro" id="IPR013088">
    <property type="entry name" value="Znf_NHR/GATA"/>
</dbReference>
<feature type="domain" description="Nuclear receptor" evidence="12">
    <location>
        <begin position="8"/>
        <end position="83"/>
    </location>
</feature>
<keyword evidence="8 11" id="KW-0804">Transcription</keyword>
<dbReference type="InParanoid" id="T1FZ05"/>
<reference evidence="15" key="3">
    <citation type="submission" date="2015-06" db="UniProtKB">
        <authorList>
            <consortium name="EnsemblMetazoa"/>
        </authorList>
    </citation>
    <scope>IDENTIFICATION</scope>
</reference>
<dbReference type="GO" id="GO:0006357">
    <property type="term" value="P:regulation of transcription by RNA polymerase II"/>
    <property type="evidence" value="ECO:0000318"/>
    <property type="project" value="GO_Central"/>
</dbReference>
<dbReference type="PRINTS" id="PR00047">
    <property type="entry name" value="STROIDFINGER"/>
</dbReference>
<dbReference type="SUPFAM" id="SSF57716">
    <property type="entry name" value="Glucocorticoid receptor-like (DNA-binding domain)"/>
    <property type="match status" value="1"/>
</dbReference>
<comment type="subcellular location">
    <subcellularLocation>
        <location evidence="1 11">Nucleus</location>
    </subcellularLocation>
</comment>
<dbReference type="PRINTS" id="PR00545">
    <property type="entry name" value="RETINOIDXR"/>
</dbReference>
<dbReference type="EnsemblMetazoa" id="HelroT67417">
    <property type="protein sequence ID" value="HelroP67417"/>
    <property type="gene ID" value="HelroG67417"/>
</dbReference>
<proteinExistence type="inferred from homology"/>
<dbReference type="GO" id="GO:0003707">
    <property type="term" value="F:nuclear steroid receptor activity"/>
    <property type="evidence" value="ECO:0007669"/>
    <property type="project" value="InterPro"/>
</dbReference>
<dbReference type="InterPro" id="IPR049636">
    <property type="entry name" value="HNF4-like_DBD"/>
</dbReference>
<evidence type="ECO:0000256" key="3">
    <source>
        <dbReference type="ARBA" id="ARBA00022723"/>
    </source>
</evidence>
<dbReference type="PRINTS" id="PR00398">
    <property type="entry name" value="STRDHORMONER"/>
</dbReference>
<dbReference type="PROSITE" id="PS51843">
    <property type="entry name" value="NR_LBD"/>
    <property type="match status" value="1"/>
</dbReference>
<keyword evidence="7 11" id="KW-0238">DNA-binding</keyword>
<evidence type="ECO:0000259" key="13">
    <source>
        <dbReference type="PROSITE" id="PS51843"/>
    </source>
</evidence>
<evidence type="ECO:0000256" key="11">
    <source>
        <dbReference type="RuleBase" id="RU004334"/>
    </source>
</evidence>
<sequence>MSASSPNNGLCAICSDKATGKHYGASSCDGCKGFFRRSVRKNHVYQCRFVRSCHVDKDKRNQCRYCRLKKCFRAGMKKEAVQNERDRISVRRTPYDDQQRNSALSVATLYNADAATKSMLTQITTSDITRKALANVGDICESMKQQVMKMIDWAKLIPPFNEMDTDDKVSLLRSHACEHLLLSLARRSCMYNETLLLSNDTVITRTSLDNEQNKITCRIMDELIQPMRDIQMDESEFACLLAIILFDPSSRNLTISHRIRSLRWQVQVNLEDYINDRQYDSRGRFGEMLLLLQNLQTIAFQVIEQINAYRLYAGLKLDTLLLEMILQGSHFFIICVFSS</sequence>
<dbReference type="SMART" id="SM00430">
    <property type="entry name" value="HOLI"/>
    <property type="match status" value="1"/>
</dbReference>
<dbReference type="Gene3D" id="3.30.50.10">
    <property type="entry name" value="Erythroid Transcription Factor GATA-1, subunit A"/>
    <property type="match status" value="1"/>
</dbReference>
<dbReference type="GO" id="GO:0005634">
    <property type="term" value="C:nucleus"/>
    <property type="evidence" value="ECO:0007669"/>
    <property type="project" value="UniProtKB-SubCell"/>
</dbReference>
<dbReference type="AlphaFoldDB" id="T1FZ05"/>
<dbReference type="InterPro" id="IPR001628">
    <property type="entry name" value="Znf_hrmn_rcpt"/>
</dbReference>
<dbReference type="eggNOG" id="KOG4215">
    <property type="taxonomic scope" value="Eukaryota"/>
</dbReference>
<dbReference type="Pfam" id="PF00105">
    <property type="entry name" value="zf-C4"/>
    <property type="match status" value="1"/>
</dbReference>